<protein>
    <submittedName>
        <fullName evidence="6">Uncharacterized conserved protein</fullName>
    </submittedName>
</protein>
<dbReference type="Pfam" id="PF04828">
    <property type="entry name" value="GFA"/>
    <property type="match status" value="1"/>
</dbReference>
<dbReference type="EMBL" id="LT629689">
    <property type="protein sequence ID" value="SDG38003.1"/>
    <property type="molecule type" value="Genomic_DNA"/>
</dbReference>
<keyword evidence="2" id="KW-0479">Metal-binding</keyword>
<evidence type="ECO:0000256" key="4">
    <source>
        <dbReference type="ARBA" id="ARBA00023239"/>
    </source>
</evidence>
<dbReference type="PROSITE" id="PS51891">
    <property type="entry name" value="CENP_V_GFA"/>
    <property type="match status" value="1"/>
</dbReference>
<evidence type="ECO:0000313" key="7">
    <source>
        <dbReference type="Proteomes" id="UP000182858"/>
    </source>
</evidence>
<dbReference type="SUPFAM" id="SSF51316">
    <property type="entry name" value="Mss4-like"/>
    <property type="match status" value="1"/>
</dbReference>
<proteinExistence type="inferred from homology"/>
<evidence type="ECO:0000256" key="1">
    <source>
        <dbReference type="ARBA" id="ARBA00005495"/>
    </source>
</evidence>
<evidence type="ECO:0000313" key="6">
    <source>
        <dbReference type="EMBL" id="SDG38003.1"/>
    </source>
</evidence>
<evidence type="ECO:0000256" key="3">
    <source>
        <dbReference type="ARBA" id="ARBA00022833"/>
    </source>
</evidence>
<feature type="domain" description="CENP-V/GFA" evidence="5">
    <location>
        <begin position="61"/>
        <end position="168"/>
    </location>
</feature>
<sequence length="204" mass="22349">MAFALWVTGSSLSPLSRSSVPPGCDLTDLVSIKPRLAHAFPDPTLPNQRPSAHYEIKLMVFSGTCRCGHVTFESDCPPVMTTACHCVGCQKMSASAFSLTALFPAAAFAVTQGETVLGGLHGPTRHYFCAHCLTWLFTRPAGVDEYVGVRSSLLENPQHYRPFMETWTREKLPWVTTGASVSYEAFPDPQDYPALMSQFRAGDK</sequence>
<gene>
    <name evidence="6" type="ORF">SAMN05216591_5873</name>
</gene>
<keyword evidence="4" id="KW-0456">Lyase</keyword>
<dbReference type="InterPro" id="IPR006913">
    <property type="entry name" value="CENP-V/GFA"/>
</dbReference>
<dbReference type="PANTHER" id="PTHR33337">
    <property type="entry name" value="GFA DOMAIN-CONTAINING PROTEIN"/>
    <property type="match status" value="1"/>
</dbReference>
<evidence type="ECO:0000256" key="2">
    <source>
        <dbReference type="ARBA" id="ARBA00022723"/>
    </source>
</evidence>
<reference evidence="6 7" key="1">
    <citation type="submission" date="2016-10" db="EMBL/GenBank/DDBJ databases">
        <authorList>
            <person name="Varghese N."/>
            <person name="Submissions S."/>
        </authorList>
    </citation>
    <scope>NUCLEOTIDE SEQUENCE [LARGE SCALE GENOMIC DNA]</scope>
    <source>
        <strain evidence="6 7">DSM 17835</strain>
    </source>
</reference>
<dbReference type="InterPro" id="IPR011057">
    <property type="entry name" value="Mss4-like_sf"/>
</dbReference>
<dbReference type="PANTHER" id="PTHR33337:SF40">
    <property type="entry name" value="CENP-V_GFA DOMAIN-CONTAINING PROTEIN-RELATED"/>
    <property type="match status" value="1"/>
</dbReference>
<dbReference type="Proteomes" id="UP000182858">
    <property type="component" value="Chromosome I"/>
</dbReference>
<comment type="similarity">
    <text evidence="1">Belongs to the Gfa family.</text>
</comment>
<organism evidence="6 7">
    <name type="scientific">Pseudomonas extremaustralis</name>
    <dbReference type="NCBI Taxonomy" id="359110"/>
    <lineage>
        <taxon>Bacteria</taxon>
        <taxon>Pseudomonadati</taxon>
        <taxon>Pseudomonadota</taxon>
        <taxon>Gammaproteobacteria</taxon>
        <taxon>Pseudomonadales</taxon>
        <taxon>Pseudomonadaceae</taxon>
        <taxon>Pseudomonas</taxon>
    </lineage>
</organism>
<name>A0ABY0NZC2_9PSED</name>
<evidence type="ECO:0000259" key="5">
    <source>
        <dbReference type="PROSITE" id="PS51891"/>
    </source>
</evidence>
<keyword evidence="3" id="KW-0862">Zinc</keyword>
<accession>A0ABY0NZC2</accession>
<dbReference type="Gene3D" id="3.90.1590.10">
    <property type="entry name" value="glutathione-dependent formaldehyde- activating enzyme (gfa)"/>
    <property type="match status" value="1"/>
</dbReference>
<keyword evidence="7" id="KW-1185">Reference proteome</keyword>